<organism evidence="1 2">
    <name type="scientific">Cryptosporangium aurantiacum</name>
    <dbReference type="NCBI Taxonomy" id="134849"/>
    <lineage>
        <taxon>Bacteria</taxon>
        <taxon>Bacillati</taxon>
        <taxon>Actinomycetota</taxon>
        <taxon>Actinomycetes</taxon>
        <taxon>Cryptosporangiales</taxon>
        <taxon>Cryptosporangiaceae</taxon>
        <taxon>Cryptosporangium</taxon>
    </lineage>
</organism>
<name>A0A1M7QNJ3_9ACTN</name>
<dbReference type="Proteomes" id="UP000184440">
    <property type="component" value="Unassembled WGS sequence"/>
</dbReference>
<evidence type="ECO:0000313" key="1">
    <source>
        <dbReference type="EMBL" id="SHN32708.1"/>
    </source>
</evidence>
<dbReference type="RefSeq" id="WP_143175276.1">
    <property type="nucleotide sequence ID" value="NZ_FRCS01000005.1"/>
</dbReference>
<reference evidence="1 2" key="1">
    <citation type="submission" date="2016-11" db="EMBL/GenBank/DDBJ databases">
        <authorList>
            <person name="Jaros S."/>
            <person name="Januszkiewicz K."/>
            <person name="Wedrychowicz H."/>
        </authorList>
    </citation>
    <scope>NUCLEOTIDE SEQUENCE [LARGE SCALE GENOMIC DNA]</scope>
    <source>
        <strain evidence="1 2">DSM 46144</strain>
    </source>
</reference>
<gene>
    <name evidence="1" type="ORF">SAMN05443668_10569</name>
</gene>
<dbReference type="EMBL" id="FRCS01000005">
    <property type="protein sequence ID" value="SHN32708.1"/>
    <property type="molecule type" value="Genomic_DNA"/>
</dbReference>
<evidence type="ECO:0000313" key="2">
    <source>
        <dbReference type="Proteomes" id="UP000184440"/>
    </source>
</evidence>
<proteinExistence type="predicted"/>
<keyword evidence="2" id="KW-1185">Reference proteome</keyword>
<protein>
    <submittedName>
        <fullName evidence="1">Uncharacterized protein</fullName>
    </submittedName>
</protein>
<dbReference type="AlphaFoldDB" id="A0A1M7QNJ3"/>
<accession>A0A1M7QNJ3</accession>
<sequence>MKRVFVTIGVLALVVVARRGRHATLIALLGGYYLRRTWSRSHPPLWARAGSRMVLGPGAIDGYRRRRSLL</sequence>